<reference evidence="1 2" key="1">
    <citation type="submission" date="2023-07" db="EMBL/GenBank/DDBJ databases">
        <title>Sequencing the genomes of 1000 actinobacteria strains.</title>
        <authorList>
            <person name="Klenk H.-P."/>
        </authorList>
    </citation>
    <scope>NUCLEOTIDE SEQUENCE [LARGE SCALE GENOMIC DNA]</scope>
    <source>
        <strain evidence="1 2">DSM 44388</strain>
    </source>
</reference>
<dbReference type="GO" id="GO:0016787">
    <property type="term" value="F:hydrolase activity"/>
    <property type="evidence" value="ECO:0007669"/>
    <property type="project" value="UniProtKB-KW"/>
</dbReference>
<dbReference type="SMART" id="SM00855">
    <property type="entry name" value="PGAM"/>
    <property type="match status" value="1"/>
</dbReference>
<dbReference type="InterPro" id="IPR029033">
    <property type="entry name" value="His_PPase_superfam"/>
</dbReference>
<dbReference type="CDD" id="cd07067">
    <property type="entry name" value="HP_PGM_like"/>
    <property type="match status" value="1"/>
</dbReference>
<dbReference type="Gene3D" id="3.40.50.1240">
    <property type="entry name" value="Phosphoglycerate mutase-like"/>
    <property type="match status" value="1"/>
</dbReference>
<evidence type="ECO:0000313" key="2">
    <source>
        <dbReference type="Proteomes" id="UP001235712"/>
    </source>
</evidence>
<protein>
    <submittedName>
        <fullName evidence="1">Phosphohistidine phosphatase</fullName>
        <ecNumber evidence="1">3.1.3.-</ecNumber>
    </submittedName>
</protein>
<proteinExistence type="predicted"/>
<evidence type="ECO:0000313" key="1">
    <source>
        <dbReference type="EMBL" id="MDP9828593.1"/>
    </source>
</evidence>
<dbReference type="Proteomes" id="UP001235712">
    <property type="component" value="Unassembled WGS sequence"/>
</dbReference>
<dbReference type="EC" id="3.1.3.-" evidence="1"/>
<dbReference type="InterPro" id="IPR013078">
    <property type="entry name" value="His_Pase_superF_clade-1"/>
</dbReference>
<sequence length="195" mass="20068">MSTAPTRRLIMVRHAKAEQPAPGQADVDRALTSRGLLDAGAGGAELARIALPSVVLCSTSRRTRQTWRAVLEGLSAELALTTGDLGAGAAAHPEVKYVPGLYQAEVSDVVETVRRSAGSASVVVVVGHEPTMSEATLALAGPESDAEAVKHVKSGFPTAGIAVLALEREWADLAPGDGRLEQFVVPRAEGGGSIG</sequence>
<dbReference type="Pfam" id="PF00300">
    <property type="entry name" value="His_Phos_1"/>
    <property type="match status" value="1"/>
</dbReference>
<dbReference type="SUPFAM" id="SSF53254">
    <property type="entry name" value="Phosphoglycerate mutase-like"/>
    <property type="match status" value="1"/>
</dbReference>
<dbReference type="EMBL" id="JAUSQZ010000001">
    <property type="protein sequence ID" value="MDP9828593.1"/>
    <property type="molecule type" value="Genomic_DNA"/>
</dbReference>
<name>A0ABT9P7E6_9ACTN</name>
<gene>
    <name evidence="1" type="ORF">J2S57_004342</name>
</gene>
<organism evidence="1 2">
    <name type="scientific">Kineosporia succinea</name>
    <dbReference type="NCBI Taxonomy" id="84632"/>
    <lineage>
        <taxon>Bacteria</taxon>
        <taxon>Bacillati</taxon>
        <taxon>Actinomycetota</taxon>
        <taxon>Actinomycetes</taxon>
        <taxon>Kineosporiales</taxon>
        <taxon>Kineosporiaceae</taxon>
        <taxon>Kineosporia</taxon>
    </lineage>
</organism>
<keyword evidence="1" id="KW-0378">Hydrolase</keyword>
<dbReference type="RefSeq" id="WP_307245927.1">
    <property type="nucleotide sequence ID" value="NZ_JAUSQZ010000001.1"/>
</dbReference>
<accession>A0ABT9P7E6</accession>
<keyword evidence="2" id="KW-1185">Reference proteome</keyword>
<comment type="caution">
    <text evidence="1">The sequence shown here is derived from an EMBL/GenBank/DDBJ whole genome shotgun (WGS) entry which is preliminary data.</text>
</comment>